<dbReference type="GO" id="GO:0005524">
    <property type="term" value="F:ATP binding"/>
    <property type="evidence" value="ECO:0007669"/>
    <property type="project" value="UniProtKB-KW"/>
</dbReference>
<dbReference type="PANTHER" id="PTHR43788:SF8">
    <property type="entry name" value="DNA-BINDING PROTEIN SMUBP-2"/>
    <property type="match status" value="1"/>
</dbReference>
<dbReference type="Gene3D" id="3.40.50.300">
    <property type="entry name" value="P-loop containing nucleotide triphosphate hydrolases"/>
    <property type="match status" value="2"/>
</dbReference>
<evidence type="ECO:0000259" key="6">
    <source>
        <dbReference type="Pfam" id="PF13087"/>
    </source>
</evidence>
<dbReference type="AlphaFoldDB" id="A0A9P3Q018"/>
<dbReference type="Proteomes" id="UP001063166">
    <property type="component" value="Unassembled WGS sequence"/>
</dbReference>
<protein>
    <submittedName>
        <fullName evidence="7">Nuclear-transcribed mRNA catabolic process, nonsense-mediated decay</fullName>
    </submittedName>
</protein>
<dbReference type="InterPro" id="IPR050534">
    <property type="entry name" value="Coronavir_polyprotein_1ab"/>
</dbReference>
<keyword evidence="4" id="KW-0067">ATP-binding</keyword>
<dbReference type="InterPro" id="IPR041679">
    <property type="entry name" value="DNA2/NAM7-like_C"/>
</dbReference>
<dbReference type="GO" id="GO:0043139">
    <property type="term" value="F:5'-3' DNA helicase activity"/>
    <property type="evidence" value="ECO:0007669"/>
    <property type="project" value="TreeGrafter"/>
</dbReference>
<feature type="domain" description="DNA2/NAM7 helicase-like C-terminal" evidence="6">
    <location>
        <begin position="561"/>
        <end position="720"/>
    </location>
</feature>
<keyword evidence="2" id="KW-0378">Hydrolase</keyword>
<name>A0A9P3Q018_LYOSH</name>
<feature type="compositionally biased region" description="Polar residues" evidence="5">
    <location>
        <begin position="901"/>
        <end position="910"/>
    </location>
</feature>
<dbReference type="GO" id="GO:0016787">
    <property type="term" value="F:hydrolase activity"/>
    <property type="evidence" value="ECO:0007669"/>
    <property type="project" value="UniProtKB-KW"/>
</dbReference>
<feature type="region of interest" description="Disordered" evidence="5">
    <location>
        <begin position="830"/>
        <end position="868"/>
    </location>
</feature>
<evidence type="ECO:0000313" key="8">
    <source>
        <dbReference type="Proteomes" id="UP001063166"/>
    </source>
</evidence>
<dbReference type="PANTHER" id="PTHR43788">
    <property type="entry name" value="DNA2/NAM7 HELICASE FAMILY MEMBER"/>
    <property type="match status" value="1"/>
</dbReference>
<dbReference type="InterPro" id="IPR047187">
    <property type="entry name" value="SF1_C_Upf1"/>
</dbReference>
<evidence type="ECO:0000256" key="3">
    <source>
        <dbReference type="ARBA" id="ARBA00022806"/>
    </source>
</evidence>
<gene>
    <name evidence="7" type="ORF">LshimejAT787_1700140</name>
</gene>
<evidence type="ECO:0000256" key="5">
    <source>
        <dbReference type="SAM" id="MobiDB-lite"/>
    </source>
</evidence>
<dbReference type="Pfam" id="PF13604">
    <property type="entry name" value="AAA_30"/>
    <property type="match status" value="1"/>
</dbReference>
<dbReference type="CDD" id="cd18808">
    <property type="entry name" value="SF1_C_Upf1"/>
    <property type="match status" value="1"/>
</dbReference>
<feature type="compositionally biased region" description="Pro residues" evidence="5">
    <location>
        <begin position="838"/>
        <end position="850"/>
    </location>
</feature>
<organism evidence="7 8">
    <name type="scientific">Lyophyllum shimeji</name>
    <name type="common">Hon-shimeji</name>
    <name type="synonym">Tricholoma shimeji</name>
    <dbReference type="NCBI Taxonomy" id="47721"/>
    <lineage>
        <taxon>Eukaryota</taxon>
        <taxon>Fungi</taxon>
        <taxon>Dikarya</taxon>
        <taxon>Basidiomycota</taxon>
        <taxon>Agaricomycotina</taxon>
        <taxon>Agaricomycetes</taxon>
        <taxon>Agaricomycetidae</taxon>
        <taxon>Agaricales</taxon>
        <taxon>Tricholomatineae</taxon>
        <taxon>Lyophyllaceae</taxon>
        <taxon>Lyophyllum</taxon>
    </lineage>
</organism>
<feature type="region of interest" description="Disordered" evidence="5">
    <location>
        <begin position="901"/>
        <end position="927"/>
    </location>
</feature>
<dbReference type="InterPro" id="IPR027417">
    <property type="entry name" value="P-loop_NTPase"/>
</dbReference>
<evidence type="ECO:0000256" key="4">
    <source>
        <dbReference type="ARBA" id="ARBA00022840"/>
    </source>
</evidence>
<sequence length="1038" mass="113646">MPPTHIPQRIIPNASESIPVRYFSRRLAGSAATSLRRDPEEKVCIGLATKRSATGRIAILALATVQGIVAITVDAPGKSADMLLYDQPFQQLLLRDDEGCTLAGFDMARVALRIGGDLRIPVCAVDLSTAFVADSRRPSRPSQVVAERVYQAVDRAAVDSLWDNDNDASDREVCLRAWLAACVAEHSAAALSKVVRLDTRRLQPREIACLAELVRQTCVLEDAQPTETPSEFTRSTVTHDGTLELQNARYKTRVRNTRQTIVMTNDDGDEFVGEARGAKGRTTNIRFTGQALSGTLQAVRVVGRPELTNPEKAREELLLLLLQGKASLHAPFIRKLWFPSRSARLALDDHGSPCMHMPGLNRSQKEVASRMVSEAALVITHGPPGTGKTTTIAAAAAYWDERDLPAWIIAHSNVAVKNIAETLCKKGVDFKILVAGEFHFEWHEHIYEAIQQKVLLSDDLLTLKDVGATERLLGGSCIMLSTLSMLSNPTMDKVGVFRVVPLERLVVDEASQIKIEDFMPVFHKFRKTLEKVCFFGDPNQLPPYGKDEVPELKTIFDVEHAKESAGFLDTQYRMPVPLGDFISRCVYGGRLKSEHSVKDASCVAFVDASNGEETKSGFSWTNAGEIQTMVNLVKTYYKNENFCVITPYDAQRAAIERQLKAGKLPWEHVFNVDSFQGNEADFVLVSVVRSGHQPGFLASTNRMNVLLTRCRRGLVVVSSRSFLRDGGRNTLLGRLERHYMDLKGESAWVDWKLVMQGKADLPSALGPKREKSLGTVLPRVHGAPPYYSPLSAGPTKAFDTRSLFPPQLPKVETRASLLAVNAASAWASHTSHALDPSPTSPGTPTSPGPLTPTDYEADFPGLPMAGSPHKQAAIARTWAPHSLLLKGEDILGDGGEIARASASTRAQNRMSGGRSESESTRGTHSTYAHGQPVVRRLEISQQQIARAHPTLGTTVRDADANADAHLQPTPRAKVLSVSLAGSKQSYAPRFQARTKGPATSRRHFTHPAAEEARNQKANGMLAIQAARADKKSSANRYM</sequence>
<evidence type="ECO:0000256" key="2">
    <source>
        <dbReference type="ARBA" id="ARBA00022801"/>
    </source>
</evidence>
<accession>A0A9P3Q018</accession>
<dbReference type="CDD" id="cd17934">
    <property type="entry name" value="DEXXQc_Upf1-like"/>
    <property type="match status" value="1"/>
</dbReference>
<dbReference type="Pfam" id="PF13087">
    <property type="entry name" value="AAA_12"/>
    <property type="match status" value="1"/>
</dbReference>
<dbReference type="SUPFAM" id="SSF52540">
    <property type="entry name" value="P-loop containing nucleoside triphosphate hydrolases"/>
    <property type="match status" value="1"/>
</dbReference>
<proteinExistence type="predicted"/>
<keyword evidence="3" id="KW-0347">Helicase</keyword>
<evidence type="ECO:0000313" key="7">
    <source>
        <dbReference type="EMBL" id="GLB44387.1"/>
    </source>
</evidence>
<keyword evidence="1" id="KW-0547">Nucleotide-binding</keyword>
<reference evidence="7" key="1">
    <citation type="submission" date="2022-07" db="EMBL/GenBank/DDBJ databases">
        <title>The genome of Lyophyllum shimeji provides insight into the initial evolution of ectomycorrhizal fungal genome.</title>
        <authorList>
            <person name="Kobayashi Y."/>
            <person name="Shibata T."/>
            <person name="Hirakawa H."/>
            <person name="Shigenobu S."/>
            <person name="Nishiyama T."/>
            <person name="Yamada A."/>
            <person name="Hasebe M."/>
            <person name="Kawaguchi M."/>
        </authorList>
    </citation>
    <scope>NUCLEOTIDE SEQUENCE</scope>
    <source>
        <strain evidence="7">AT787</strain>
    </source>
</reference>
<evidence type="ECO:0000256" key="1">
    <source>
        <dbReference type="ARBA" id="ARBA00022741"/>
    </source>
</evidence>
<dbReference type="OrthoDB" id="6513042at2759"/>
<dbReference type="EMBL" id="BRPK01000017">
    <property type="protein sequence ID" value="GLB44387.1"/>
    <property type="molecule type" value="Genomic_DNA"/>
</dbReference>
<keyword evidence="8" id="KW-1185">Reference proteome</keyword>
<comment type="caution">
    <text evidence="7">The sequence shown here is derived from an EMBL/GenBank/DDBJ whole genome shotgun (WGS) entry which is preliminary data.</text>
</comment>